<organism evidence="1 2">
    <name type="scientific">Adlercreutzia hattorii</name>
    <dbReference type="NCBI Taxonomy" id="2707299"/>
    <lineage>
        <taxon>Bacteria</taxon>
        <taxon>Bacillati</taxon>
        <taxon>Actinomycetota</taxon>
        <taxon>Coriobacteriia</taxon>
        <taxon>Eggerthellales</taxon>
        <taxon>Eggerthellaceae</taxon>
        <taxon>Adlercreutzia</taxon>
    </lineage>
</organism>
<keyword evidence="2" id="KW-1185">Reference proteome</keyword>
<proteinExistence type="predicted"/>
<evidence type="ECO:0000313" key="1">
    <source>
        <dbReference type="EMBL" id="BCA87766.1"/>
    </source>
</evidence>
<gene>
    <name evidence="1" type="ORF">ADCFC_02650</name>
</gene>
<evidence type="ECO:0000313" key="2">
    <source>
        <dbReference type="Proteomes" id="UP000501727"/>
    </source>
</evidence>
<protein>
    <submittedName>
        <fullName evidence="1">Uncharacterized protein</fullName>
    </submittedName>
</protein>
<name>A0A6F8SK20_9ACTN</name>
<sequence>MVKAHGLAHNNSFSITKVIEKDIEEEGYRQPSAPGQACGPSARDALLRYALAVGVEEGAGQGGYR</sequence>
<dbReference type="EMBL" id="AP022829">
    <property type="protein sequence ID" value="BCA87766.1"/>
    <property type="molecule type" value="Genomic_DNA"/>
</dbReference>
<dbReference type="KEGG" id="ahat:ADCFC_03850"/>
<dbReference type="AlphaFoldDB" id="A0A6F8SK20"/>
<reference evidence="2" key="2">
    <citation type="submission" date="2020-03" db="EMBL/GenBank/DDBJ databases">
        <title>Complete Genome Sequence of Adlercreutzia sp. strain 8CFCBH1 Producing Equol, Isolated from Healthy Japanese Feces.</title>
        <authorList>
            <person name="Ogata Y."/>
            <person name="Sakamoto M."/>
            <person name="Ohkuma M."/>
            <person name="Hattori M."/>
            <person name="Suda W."/>
        </authorList>
    </citation>
    <scope>NUCLEOTIDE SEQUENCE [LARGE SCALE GENOMIC DNA]</scope>
    <source>
        <strain evidence="2">8CFCBH1</strain>
    </source>
</reference>
<reference evidence="2" key="1">
    <citation type="journal article" date="2020" name="Microbiol. Resour. Announc.">
        <title>Complete Genome Sequence of Adlercreutzia sp. Strain 8CFCBH1, a Potent Producer of Equol, Isolated from Healthy Japanese Feces.</title>
        <authorList>
            <person name="Ogata Y."/>
            <person name="Sakamoto M."/>
            <person name="Ohkuma M."/>
            <person name="Hattori M."/>
            <person name="Suda W."/>
        </authorList>
    </citation>
    <scope>NUCLEOTIDE SEQUENCE [LARGE SCALE GENOMIC DNA]</scope>
    <source>
        <strain evidence="2">8CFCBH1</strain>
    </source>
</reference>
<dbReference type="Proteomes" id="UP000501727">
    <property type="component" value="Chromosome"/>
</dbReference>
<accession>A0A6F8SK20</accession>